<dbReference type="GO" id="GO:0036440">
    <property type="term" value="F:citrate synthase activity"/>
    <property type="evidence" value="ECO:0007669"/>
    <property type="project" value="UniProtKB-EC"/>
</dbReference>
<proteinExistence type="inferred from homology"/>
<gene>
    <name evidence="6" type="ORF">LX66_0074</name>
</gene>
<evidence type="ECO:0000256" key="3">
    <source>
        <dbReference type="ARBA" id="ARBA00012972"/>
    </source>
</evidence>
<dbReference type="EMBL" id="VLLG01000002">
    <property type="protein sequence ID" value="TWI90714.1"/>
    <property type="molecule type" value="Genomic_DNA"/>
</dbReference>
<dbReference type="InterPro" id="IPR016142">
    <property type="entry name" value="Citrate_synth-like_lrg_a-sub"/>
</dbReference>
<evidence type="ECO:0000256" key="5">
    <source>
        <dbReference type="RuleBase" id="RU003406"/>
    </source>
</evidence>
<keyword evidence="7" id="KW-1185">Reference proteome</keyword>
<dbReference type="InterPro" id="IPR002020">
    <property type="entry name" value="Citrate_synthase"/>
</dbReference>
<comment type="similarity">
    <text evidence="2 5">Belongs to the citrate synthase family.</text>
</comment>
<organism evidence="6 7">
    <name type="scientific">Chitinophaga japonensis</name>
    <name type="common">Flexibacter japonensis</name>
    <dbReference type="NCBI Taxonomy" id="104662"/>
    <lineage>
        <taxon>Bacteria</taxon>
        <taxon>Pseudomonadati</taxon>
        <taxon>Bacteroidota</taxon>
        <taxon>Chitinophagia</taxon>
        <taxon>Chitinophagales</taxon>
        <taxon>Chitinophagaceae</taxon>
        <taxon>Chitinophaga</taxon>
    </lineage>
</organism>
<dbReference type="UniPathway" id="UPA00223"/>
<dbReference type="Gene3D" id="1.10.230.10">
    <property type="entry name" value="Cytochrome P450-Terp, domain 2"/>
    <property type="match status" value="1"/>
</dbReference>
<dbReference type="FunFam" id="1.10.580.10:FF:000001">
    <property type="entry name" value="Citrate synthase"/>
    <property type="match status" value="1"/>
</dbReference>
<dbReference type="GO" id="GO:0006101">
    <property type="term" value="P:citrate metabolic process"/>
    <property type="evidence" value="ECO:0007669"/>
    <property type="project" value="InterPro"/>
</dbReference>
<evidence type="ECO:0000256" key="1">
    <source>
        <dbReference type="ARBA" id="ARBA00004751"/>
    </source>
</evidence>
<keyword evidence="4 5" id="KW-0808">Transferase</keyword>
<dbReference type="GO" id="GO:0006099">
    <property type="term" value="P:tricarboxylic acid cycle"/>
    <property type="evidence" value="ECO:0007669"/>
    <property type="project" value="UniProtKB-UniPathway"/>
</dbReference>
<dbReference type="GO" id="GO:0005975">
    <property type="term" value="P:carbohydrate metabolic process"/>
    <property type="evidence" value="ECO:0007669"/>
    <property type="project" value="TreeGrafter"/>
</dbReference>
<dbReference type="Gene3D" id="1.10.580.10">
    <property type="entry name" value="Citrate Synthase, domain 1"/>
    <property type="match status" value="1"/>
</dbReference>
<evidence type="ECO:0000313" key="6">
    <source>
        <dbReference type="EMBL" id="TWI90714.1"/>
    </source>
</evidence>
<dbReference type="RefSeq" id="WP_145709903.1">
    <property type="nucleotide sequence ID" value="NZ_BAAAFY010000001.1"/>
</dbReference>
<protein>
    <recommendedName>
        <fullName evidence="3">citrate synthase (unknown stereospecificity)</fullName>
        <ecNumber evidence="3">2.3.3.16</ecNumber>
    </recommendedName>
</protein>
<accession>A0A562TBQ6</accession>
<dbReference type="SUPFAM" id="SSF48256">
    <property type="entry name" value="Citrate synthase"/>
    <property type="match status" value="1"/>
</dbReference>
<dbReference type="PANTHER" id="PTHR11739:SF8">
    <property type="entry name" value="CITRATE SYNTHASE, MITOCHONDRIAL"/>
    <property type="match status" value="1"/>
</dbReference>
<evidence type="ECO:0000313" key="7">
    <source>
        <dbReference type="Proteomes" id="UP000316778"/>
    </source>
</evidence>
<dbReference type="Proteomes" id="UP000316778">
    <property type="component" value="Unassembled WGS sequence"/>
</dbReference>
<dbReference type="EC" id="2.3.3.16" evidence="3"/>
<dbReference type="AlphaFoldDB" id="A0A562TBQ6"/>
<dbReference type="PRINTS" id="PR00143">
    <property type="entry name" value="CITRTSNTHASE"/>
</dbReference>
<dbReference type="PANTHER" id="PTHR11739">
    <property type="entry name" value="CITRATE SYNTHASE"/>
    <property type="match status" value="1"/>
</dbReference>
<dbReference type="InterPro" id="IPR019810">
    <property type="entry name" value="Citrate_synthase_AS"/>
</dbReference>
<sequence length="441" mass="49485">MGYIKEKFKVKAEELGLEVKELIKNHGSRKIDEVTIGQVYQGMRGITGLVSETSLLDANEGIRFRGYSIPELREHLPKTQGGAEPLPEGLFYLMLIGELPTEADVQYLSGMWARRSHVPNYVFDAIEALPISTHPMTMFNVGIMALQTESVFAKAYAEGMSKKDYWSYMYEDTMNLIARLPHIAAYVYRRKYKGGHHIQPNGMLDWAANFAHMLGYDDDGFKELMRLYMTIHADHEGGNVSAHTTHLVGSALSDAYLAFAAGMNGLAGPLHGLANQEVIKWILNMREELGGGIPTKAQIEQYVRKTLSEGKVVPGYGHAVLRKTDPRFTAQMEFAKKHLQNDELVRIVWMVYDTVPGILQELGKVKNPWPNVDAHSGALLVHYGFVEYEFYTVLFGVSRALGVLASLCWDRALALPIERPKSVTTEWMKLFVEGKLEAIAD</sequence>
<dbReference type="Pfam" id="PF00285">
    <property type="entry name" value="Citrate_synt"/>
    <property type="match status" value="1"/>
</dbReference>
<dbReference type="InterPro" id="IPR036969">
    <property type="entry name" value="Citrate_synthase_sf"/>
</dbReference>
<dbReference type="NCBIfam" id="TIGR01793">
    <property type="entry name" value="cit_synth_euk"/>
    <property type="match status" value="1"/>
</dbReference>
<evidence type="ECO:0000256" key="4">
    <source>
        <dbReference type="ARBA" id="ARBA00022679"/>
    </source>
</evidence>
<dbReference type="InterPro" id="IPR010109">
    <property type="entry name" value="Citrate_synthase_euk"/>
</dbReference>
<dbReference type="InterPro" id="IPR016143">
    <property type="entry name" value="Citrate_synth-like_sm_a-sub"/>
</dbReference>
<comment type="pathway">
    <text evidence="1">Carbohydrate metabolism; tricarboxylic acid cycle; isocitrate from oxaloacetate: step 1/2.</text>
</comment>
<dbReference type="OrthoDB" id="9800864at2"/>
<name>A0A562TBQ6_CHIJA</name>
<evidence type="ECO:0000256" key="2">
    <source>
        <dbReference type="ARBA" id="ARBA00010566"/>
    </source>
</evidence>
<dbReference type="NCBIfam" id="NF007128">
    <property type="entry name" value="PRK09569.1"/>
    <property type="match status" value="1"/>
</dbReference>
<reference evidence="6 7" key="1">
    <citation type="journal article" date="2013" name="Stand. Genomic Sci.">
        <title>Genomic Encyclopedia of Type Strains, Phase I: The one thousand microbial genomes (KMG-I) project.</title>
        <authorList>
            <person name="Kyrpides N.C."/>
            <person name="Woyke T."/>
            <person name="Eisen J.A."/>
            <person name="Garrity G."/>
            <person name="Lilburn T.G."/>
            <person name="Beck B.J."/>
            <person name="Whitman W.B."/>
            <person name="Hugenholtz P."/>
            <person name="Klenk H.P."/>
        </authorList>
    </citation>
    <scope>NUCLEOTIDE SEQUENCE [LARGE SCALE GENOMIC DNA]</scope>
    <source>
        <strain evidence="6 7">DSM 13484</strain>
    </source>
</reference>
<comment type="caution">
    <text evidence="6">The sequence shown here is derived from an EMBL/GenBank/DDBJ whole genome shotgun (WGS) entry which is preliminary data.</text>
</comment>
<dbReference type="PROSITE" id="PS00480">
    <property type="entry name" value="CITRATE_SYNTHASE"/>
    <property type="match status" value="1"/>
</dbReference>